<evidence type="ECO:0000256" key="2">
    <source>
        <dbReference type="SAM" id="MobiDB-lite"/>
    </source>
</evidence>
<comment type="caution">
    <text evidence="5">The sequence shown here is derived from an EMBL/GenBank/DDBJ whole genome shotgun (WGS) entry which is preliminary data.</text>
</comment>
<protein>
    <recommendedName>
        <fullName evidence="7">J domain-containing protein</fullName>
    </recommendedName>
</protein>
<feature type="region of interest" description="Disordered" evidence="2">
    <location>
        <begin position="502"/>
        <end position="522"/>
    </location>
</feature>
<dbReference type="Gene3D" id="1.10.287.110">
    <property type="entry name" value="DnaJ domain"/>
    <property type="match status" value="1"/>
</dbReference>
<dbReference type="InterPro" id="IPR011009">
    <property type="entry name" value="Kinase-like_dom_sf"/>
</dbReference>
<dbReference type="SMART" id="SM00271">
    <property type="entry name" value="DnaJ"/>
    <property type="match status" value="1"/>
</dbReference>
<dbReference type="PRINTS" id="PR00625">
    <property type="entry name" value="JDOMAIN"/>
</dbReference>
<dbReference type="GO" id="GO:0005524">
    <property type="term" value="F:ATP binding"/>
    <property type="evidence" value="ECO:0007669"/>
    <property type="project" value="InterPro"/>
</dbReference>
<feature type="region of interest" description="Disordered" evidence="2">
    <location>
        <begin position="600"/>
        <end position="621"/>
    </location>
</feature>
<organism evidence="5 6">
    <name type="scientific">Achlya hypogyna</name>
    <name type="common">Oomycete</name>
    <name type="synonym">Protoachlya hypogyna</name>
    <dbReference type="NCBI Taxonomy" id="1202772"/>
    <lineage>
        <taxon>Eukaryota</taxon>
        <taxon>Sar</taxon>
        <taxon>Stramenopiles</taxon>
        <taxon>Oomycota</taxon>
        <taxon>Saprolegniomycetes</taxon>
        <taxon>Saprolegniales</taxon>
        <taxon>Achlyaceae</taxon>
        <taxon>Achlya</taxon>
    </lineage>
</organism>
<dbReference type="InterPro" id="IPR018253">
    <property type="entry name" value="DnaJ_domain_CS"/>
</dbReference>
<dbReference type="PROSITE" id="PS50011">
    <property type="entry name" value="PROTEIN_KINASE_DOM"/>
    <property type="match status" value="1"/>
</dbReference>
<dbReference type="SUPFAM" id="SSF56112">
    <property type="entry name" value="Protein kinase-like (PK-like)"/>
    <property type="match status" value="1"/>
</dbReference>
<dbReference type="EMBL" id="JNBR01000551">
    <property type="protein sequence ID" value="OQR91191.1"/>
    <property type="molecule type" value="Genomic_DNA"/>
</dbReference>
<dbReference type="SUPFAM" id="SSF46565">
    <property type="entry name" value="Chaperone J-domain"/>
    <property type="match status" value="1"/>
</dbReference>
<dbReference type="PROSITE" id="PS50076">
    <property type="entry name" value="DNAJ_2"/>
    <property type="match status" value="1"/>
</dbReference>
<evidence type="ECO:0008006" key="7">
    <source>
        <dbReference type="Google" id="ProtNLM"/>
    </source>
</evidence>
<dbReference type="GO" id="GO:0004672">
    <property type="term" value="F:protein kinase activity"/>
    <property type="evidence" value="ECO:0007669"/>
    <property type="project" value="InterPro"/>
</dbReference>
<gene>
    <name evidence="5" type="ORF">ACHHYP_04910</name>
</gene>
<evidence type="ECO:0000259" key="4">
    <source>
        <dbReference type="PROSITE" id="PS50076"/>
    </source>
</evidence>
<dbReference type="STRING" id="1202772.A0A1V9YZR6"/>
<dbReference type="AlphaFoldDB" id="A0A1V9YZR6"/>
<name>A0A1V9YZR6_ACHHY</name>
<dbReference type="CDD" id="cd06257">
    <property type="entry name" value="DnaJ"/>
    <property type="match status" value="1"/>
</dbReference>
<evidence type="ECO:0000256" key="1">
    <source>
        <dbReference type="ARBA" id="ARBA00023186"/>
    </source>
</evidence>
<dbReference type="InterPro" id="IPR051938">
    <property type="entry name" value="Apopto_cytoskel_mod"/>
</dbReference>
<dbReference type="PANTHER" id="PTHR44145">
    <property type="entry name" value="DNAJ HOMOLOG SUBFAMILY A MEMBER 3, MITOCHONDRIAL"/>
    <property type="match status" value="1"/>
</dbReference>
<proteinExistence type="predicted"/>
<sequence length="621" mass="69417">MGQAESAPAAIARPTTKVTETNLGAPVEDMSLSTAILFARKFTQRHPLFAWREDEHLLRGMGCRALKHSFVVDFTDLSGASSACVLLSLVPTQASLLCHQSTSLTTYKLKALLVALKHPYLLPVLDVHYANDTATESMQRPGILVAQPFVSAGSLKDLLYHKANPRQPYTTKYALQRMSGGLPRAQVARYGRQILLGLDALRSKGIVCEHLKTSNVLLDNGVARIGDVYNSVLGLEREPRWRAWTVPLEAEVDIDLLLFGHCLYEMACGQELAAVVPSEEILTELHPEIAHVLRVIFMAEGPDVSVESLMELPLFAVANGINDTPLPALRLDSQMKTIIKTSMRINQARRHAYRVQFDELQAVAEARRQAEASHDDKLKGHSQRARALVAKKTMKRSRNRCHLTGIRMLAGHPDAEIAVCLAASSQQPSPGMDYYRVMNLTRTATQKEIKRAYLQLARQLHPDVTGNDLEKAALFKKVSEANSVLSDPVKRAEYDNRFSYQRGNAETQYSPRGQTTQRAANSQGRHYGINEDVWYAHHYGVHASRTSRWTGKIHMNYGSHIPEEMMEAQMENIRRQEATNRIQNGYMLRRELRLKKQAEEKLRAAGASPQPKADDDGCCIS</sequence>
<dbReference type="OrthoDB" id="10045021at2759"/>
<evidence type="ECO:0000313" key="6">
    <source>
        <dbReference type="Proteomes" id="UP000243579"/>
    </source>
</evidence>
<keyword evidence="6" id="KW-1185">Reference proteome</keyword>
<dbReference type="Pfam" id="PF00226">
    <property type="entry name" value="DnaJ"/>
    <property type="match status" value="1"/>
</dbReference>
<dbReference type="Proteomes" id="UP000243579">
    <property type="component" value="Unassembled WGS sequence"/>
</dbReference>
<evidence type="ECO:0000259" key="3">
    <source>
        <dbReference type="PROSITE" id="PS50011"/>
    </source>
</evidence>
<dbReference type="PANTHER" id="PTHR44145:SF3">
    <property type="entry name" value="DNAJ HOMOLOG SUBFAMILY A MEMBER 3, MITOCHONDRIAL"/>
    <property type="match status" value="1"/>
</dbReference>
<dbReference type="Gene3D" id="3.30.200.20">
    <property type="entry name" value="Phosphorylase Kinase, domain 1"/>
    <property type="match status" value="1"/>
</dbReference>
<dbReference type="Gene3D" id="1.10.510.10">
    <property type="entry name" value="Transferase(Phosphotransferase) domain 1"/>
    <property type="match status" value="1"/>
</dbReference>
<keyword evidence="1" id="KW-0143">Chaperone</keyword>
<dbReference type="PROSITE" id="PS00636">
    <property type="entry name" value="DNAJ_1"/>
    <property type="match status" value="1"/>
</dbReference>
<accession>A0A1V9YZR6</accession>
<dbReference type="InterPro" id="IPR001623">
    <property type="entry name" value="DnaJ_domain"/>
</dbReference>
<feature type="domain" description="Protein kinase" evidence="3">
    <location>
        <begin position="55"/>
        <end position="415"/>
    </location>
</feature>
<evidence type="ECO:0000313" key="5">
    <source>
        <dbReference type="EMBL" id="OQR91191.1"/>
    </source>
</evidence>
<dbReference type="InterPro" id="IPR036869">
    <property type="entry name" value="J_dom_sf"/>
</dbReference>
<reference evidence="5 6" key="1">
    <citation type="journal article" date="2014" name="Genome Biol. Evol.">
        <title>The secreted proteins of Achlya hypogyna and Thraustotheca clavata identify the ancestral oomycete secretome and reveal gene acquisitions by horizontal gene transfer.</title>
        <authorList>
            <person name="Misner I."/>
            <person name="Blouin N."/>
            <person name="Leonard G."/>
            <person name="Richards T.A."/>
            <person name="Lane C.E."/>
        </authorList>
    </citation>
    <scope>NUCLEOTIDE SEQUENCE [LARGE SCALE GENOMIC DNA]</scope>
    <source>
        <strain evidence="5 6">ATCC 48635</strain>
    </source>
</reference>
<dbReference type="InterPro" id="IPR000719">
    <property type="entry name" value="Prot_kinase_dom"/>
</dbReference>
<feature type="domain" description="J" evidence="4">
    <location>
        <begin position="433"/>
        <end position="498"/>
    </location>
</feature>